<keyword evidence="2 4" id="KW-0863">Zinc-finger</keyword>
<protein>
    <recommendedName>
        <fullName evidence="7">FYVE-type domain-containing protein</fullName>
    </recommendedName>
</protein>
<sequence length="205" mass="23229">MGNGHVPIEGERGVGGSSLFSQLKEMGGRSRPSDAPKINEQPSEKKKGFADWMNLMKPNNEVKDHWHHCRNCGDVFCDKCTRGRIALTADENAQPVRVCDRCLAEVTQRLSNAKEAANKLACLQSHEDLAQKLREEMEKNHRSVSSSKSDGSERRIREVQILHCTSGHLYSVFSQILSCGDFRWSPFSLDEYHRHHLFSSSYDPE</sequence>
<dbReference type="GO" id="GO:0000813">
    <property type="term" value="C:ESCRT I complex"/>
    <property type="evidence" value="ECO:0007669"/>
    <property type="project" value="TreeGrafter"/>
</dbReference>
<dbReference type="Pfam" id="PF01363">
    <property type="entry name" value="FYVE"/>
    <property type="match status" value="1"/>
</dbReference>
<keyword evidence="1" id="KW-0479">Metal-binding</keyword>
<evidence type="ECO:0000256" key="5">
    <source>
        <dbReference type="SAM" id="Coils"/>
    </source>
</evidence>
<dbReference type="InterPro" id="IPR000306">
    <property type="entry name" value="Znf_FYVE"/>
</dbReference>
<dbReference type="InterPro" id="IPR017455">
    <property type="entry name" value="Znf_FYVE-rel"/>
</dbReference>
<dbReference type="Proteomes" id="UP001345219">
    <property type="component" value="Chromosome 9"/>
</dbReference>
<dbReference type="PANTHER" id="PTHR46977">
    <property type="entry name" value="PROTEIN FREE1"/>
    <property type="match status" value="1"/>
</dbReference>
<dbReference type="PROSITE" id="PS50178">
    <property type="entry name" value="ZF_FYVE"/>
    <property type="match status" value="1"/>
</dbReference>
<organism evidence="8 9">
    <name type="scientific">Trapa incisa</name>
    <dbReference type="NCBI Taxonomy" id="236973"/>
    <lineage>
        <taxon>Eukaryota</taxon>
        <taxon>Viridiplantae</taxon>
        <taxon>Streptophyta</taxon>
        <taxon>Embryophyta</taxon>
        <taxon>Tracheophyta</taxon>
        <taxon>Spermatophyta</taxon>
        <taxon>Magnoliopsida</taxon>
        <taxon>eudicotyledons</taxon>
        <taxon>Gunneridae</taxon>
        <taxon>Pentapetalae</taxon>
        <taxon>rosids</taxon>
        <taxon>malvids</taxon>
        <taxon>Myrtales</taxon>
        <taxon>Lythraceae</taxon>
        <taxon>Trapa</taxon>
    </lineage>
</organism>
<dbReference type="SMART" id="SM00064">
    <property type="entry name" value="FYVE"/>
    <property type="match status" value="1"/>
</dbReference>
<gene>
    <name evidence="8" type="ORF">SAY87_011073</name>
</gene>
<evidence type="ECO:0000256" key="1">
    <source>
        <dbReference type="ARBA" id="ARBA00022723"/>
    </source>
</evidence>
<reference evidence="8 9" key="1">
    <citation type="journal article" date="2023" name="Hortic Res">
        <title>Pangenome of water caltrop reveals structural variations and asymmetric subgenome divergence after allopolyploidization.</title>
        <authorList>
            <person name="Zhang X."/>
            <person name="Chen Y."/>
            <person name="Wang L."/>
            <person name="Yuan Y."/>
            <person name="Fang M."/>
            <person name="Shi L."/>
            <person name="Lu R."/>
            <person name="Comes H.P."/>
            <person name="Ma Y."/>
            <person name="Chen Y."/>
            <person name="Huang G."/>
            <person name="Zhou Y."/>
            <person name="Zheng Z."/>
            <person name="Qiu Y."/>
        </authorList>
    </citation>
    <scope>NUCLEOTIDE SEQUENCE [LARGE SCALE GENOMIC DNA]</scope>
    <source>
        <tissue evidence="8">Roots</tissue>
    </source>
</reference>
<evidence type="ECO:0000313" key="9">
    <source>
        <dbReference type="Proteomes" id="UP001345219"/>
    </source>
</evidence>
<proteinExistence type="predicted"/>
<feature type="coiled-coil region" evidence="5">
    <location>
        <begin position="103"/>
        <end position="143"/>
    </location>
</feature>
<dbReference type="InterPro" id="IPR011011">
    <property type="entry name" value="Znf_FYVE_PHD"/>
</dbReference>
<evidence type="ECO:0000259" key="7">
    <source>
        <dbReference type="PROSITE" id="PS50178"/>
    </source>
</evidence>
<dbReference type="PANTHER" id="PTHR46977:SF1">
    <property type="entry name" value="PROTEIN FREE1"/>
    <property type="match status" value="1"/>
</dbReference>
<dbReference type="InterPro" id="IPR013083">
    <property type="entry name" value="Znf_RING/FYVE/PHD"/>
</dbReference>
<dbReference type="GO" id="GO:0008270">
    <property type="term" value="F:zinc ion binding"/>
    <property type="evidence" value="ECO:0007669"/>
    <property type="project" value="UniProtKB-KW"/>
</dbReference>
<comment type="caution">
    <text evidence="8">The sequence shown here is derived from an EMBL/GenBank/DDBJ whole genome shotgun (WGS) entry which is preliminary data.</text>
</comment>
<evidence type="ECO:0000256" key="3">
    <source>
        <dbReference type="ARBA" id="ARBA00022833"/>
    </source>
</evidence>
<dbReference type="GO" id="GO:0070676">
    <property type="term" value="P:intralumenal vesicle formation"/>
    <property type="evidence" value="ECO:0007669"/>
    <property type="project" value="TreeGrafter"/>
</dbReference>
<dbReference type="EMBL" id="JAXIOK010000022">
    <property type="protein sequence ID" value="KAK4744761.1"/>
    <property type="molecule type" value="Genomic_DNA"/>
</dbReference>
<name>A0AAN7GFK0_9MYRT</name>
<dbReference type="GO" id="GO:0043130">
    <property type="term" value="F:ubiquitin binding"/>
    <property type="evidence" value="ECO:0007669"/>
    <property type="project" value="InterPro"/>
</dbReference>
<dbReference type="GO" id="GO:0031902">
    <property type="term" value="C:late endosome membrane"/>
    <property type="evidence" value="ECO:0007669"/>
    <property type="project" value="TreeGrafter"/>
</dbReference>
<feature type="domain" description="FYVE-type" evidence="7">
    <location>
        <begin position="67"/>
        <end position="107"/>
    </location>
</feature>
<keyword evidence="3" id="KW-0862">Zinc</keyword>
<dbReference type="AlphaFoldDB" id="A0AAN7GFK0"/>
<evidence type="ECO:0000313" key="8">
    <source>
        <dbReference type="EMBL" id="KAK4744761.1"/>
    </source>
</evidence>
<evidence type="ECO:0000256" key="2">
    <source>
        <dbReference type="ARBA" id="ARBA00022771"/>
    </source>
</evidence>
<evidence type="ECO:0000256" key="6">
    <source>
        <dbReference type="SAM" id="MobiDB-lite"/>
    </source>
</evidence>
<evidence type="ECO:0000256" key="4">
    <source>
        <dbReference type="PROSITE-ProRule" id="PRU00091"/>
    </source>
</evidence>
<dbReference type="SUPFAM" id="SSF57903">
    <property type="entry name" value="FYVE/PHD zinc finger"/>
    <property type="match status" value="1"/>
</dbReference>
<dbReference type="Gene3D" id="3.30.40.10">
    <property type="entry name" value="Zinc/RING finger domain, C3HC4 (zinc finger)"/>
    <property type="match status" value="1"/>
</dbReference>
<dbReference type="InterPro" id="IPR045893">
    <property type="entry name" value="FREE1"/>
</dbReference>
<feature type="region of interest" description="Disordered" evidence="6">
    <location>
        <begin position="1"/>
        <end position="46"/>
    </location>
</feature>
<keyword evidence="9" id="KW-1185">Reference proteome</keyword>
<dbReference type="GO" id="GO:0036258">
    <property type="term" value="P:multivesicular body assembly"/>
    <property type="evidence" value="ECO:0007669"/>
    <property type="project" value="InterPro"/>
</dbReference>
<accession>A0AAN7GFK0</accession>
<keyword evidence="5" id="KW-0175">Coiled coil</keyword>